<comment type="caution">
    <text evidence="4">The sequence shown here is derived from an EMBL/GenBank/DDBJ whole genome shotgun (WGS) entry which is preliminary data.</text>
</comment>
<evidence type="ECO:0008006" key="6">
    <source>
        <dbReference type="Google" id="ProtNLM"/>
    </source>
</evidence>
<evidence type="ECO:0000256" key="1">
    <source>
        <dbReference type="ARBA" id="ARBA00004370"/>
    </source>
</evidence>
<feature type="transmembrane region" description="Helical" evidence="3">
    <location>
        <begin position="22"/>
        <end position="44"/>
    </location>
</feature>
<keyword evidence="2 3" id="KW-0472">Membrane</keyword>
<gene>
    <name evidence="4" type="ORF">N4S67_19985</name>
</gene>
<organism evidence="4 5">
    <name type="scientific">Mycobacterium deserti</name>
    <dbReference type="NCBI Taxonomy" id="2978347"/>
    <lineage>
        <taxon>Bacteria</taxon>
        <taxon>Bacillati</taxon>
        <taxon>Actinomycetota</taxon>
        <taxon>Actinomycetes</taxon>
        <taxon>Mycobacteriales</taxon>
        <taxon>Mycobacteriaceae</taxon>
        <taxon>Mycobacterium</taxon>
    </lineage>
</organism>
<evidence type="ECO:0000256" key="2">
    <source>
        <dbReference type="ARBA" id="ARBA00023136"/>
    </source>
</evidence>
<keyword evidence="5" id="KW-1185">Reference proteome</keyword>
<name>A0ABT2MEJ5_9MYCO</name>
<sequence>MVDSSEDADAQQGSRRNRLGRAIAFAVLPTLAFLLTASAGYLKWQNTSVRDSQSAAAQSVQAAKDTTIAMLSYQPDTVGEDLGSVNNRLTGQFLESYTSLVNEIVIPGAKQKQIAAVASVPAAGAVSATESHAVVLVFVNQTTVIGSDPPTETTSSARVTLDKVNGTWLVSQFEPI</sequence>
<dbReference type="RefSeq" id="WP_260994769.1">
    <property type="nucleotide sequence ID" value="NZ_JAODWD010000005.1"/>
</dbReference>
<reference evidence="5" key="1">
    <citation type="submission" date="2023-07" db="EMBL/GenBank/DDBJ databases">
        <authorList>
            <person name="Deng Y."/>
            <person name="Zhang Y.-Q."/>
        </authorList>
    </citation>
    <scope>NUCLEOTIDE SEQUENCE [LARGE SCALE GENOMIC DNA]</scope>
    <source>
        <strain evidence="5">CPCC 205710</strain>
    </source>
</reference>
<proteinExistence type="predicted"/>
<comment type="subcellular location">
    <subcellularLocation>
        <location evidence="1">Membrane</location>
    </subcellularLocation>
</comment>
<dbReference type="Proteomes" id="UP001206639">
    <property type="component" value="Unassembled WGS sequence"/>
</dbReference>
<protein>
    <recommendedName>
        <fullName evidence="6">Outer membrane protein</fullName>
    </recommendedName>
</protein>
<evidence type="ECO:0000313" key="4">
    <source>
        <dbReference type="EMBL" id="MCT7660688.1"/>
    </source>
</evidence>
<dbReference type="PANTHER" id="PTHR37042">
    <property type="entry name" value="OUTER MEMBRANE PROTEIN RV1973"/>
    <property type="match status" value="1"/>
</dbReference>
<keyword evidence="3" id="KW-0812">Transmembrane</keyword>
<dbReference type="PANTHER" id="PTHR37042:SF4">
    <property type="entry name" value="OUTER MEMBRANE PROTEIN RV1973"/>
    <property type="match status" value="1"/>
</dbReference>
<evidence type="ECO:0000313" key="5">
    <source>
        <dbReference type="Proteomes" id="UP001206639"/>
    </source>
</evidence>
<evidence type="ECO:0000256" key="3">
    <source>
        <dbReference type="SAM" id="Phobius"/>
    </source>
</evidence>
<keyword evidence="3" id="KW-1133">Transmembrane helix</keyword>
<accession>A0ABT2MEJ5</accession>
<dbReference type="EMBL" id="JAODWD010000005">
    <property type="protein sequence ID" value="MCT7660688.1"/>
    <property type="molecule type" value="Genomic_DNA"/>
</dbReference>